<gene>
    <name evidence="1" type="ORF">SH1V18_07490</name>
</gene>
<sequence length="327" mass="38653">MSVFSEIYGRYYQLLNELLHEAHKKPISTVHIYNLLQEKGFGDTALALAPKIINDDKDSYNLLYETQEGYKSILKKKQKVVLTTLELRWLKTILIDKRIKLFFNEEEMKIMENRLSDVDELFNPDDIISINQANDGDPYDDPNYIDNFRRLLYCVNNKKCMTIIYKNSQGVIKKASYAGYRLEYSVKDDKFRLNAVLINRSKIVFHSKINVARIIKVAILEKSKYPSEIAEFIYAHRMSEPIEIIIKNKRNGFERVFVHLSNYERDSEYDEETNTCRIKIHYYDFDETELIIQLIAFGPILKVVGPESFKKKIIDRINRQMELFKLQ</sequence>
<protein>
    <recommendedName>
        <fullName evidence="3">WYL domain-containing protein</fullName>
    </recommendedName>
</protein>
<comment type="caution">
    <text evidence="1">The sequence shown here is derived from an EMBL/GenBank/DDBJ whole genome shotgun (WGS) entry which is preliminary data.</text>
</comment>
<evidence type="ECO:0000313" key="2">
    <source>
        <dbReference type="Proteomes" id="UP001144256"/>
    </source>
</evidence>
<dbReference type="RefSeq" id="WP_281812384.1">
    <property type="nucleotide sequence ID" value="NZ_BRLB01000001.1"/>
</dbReference>
<dbReference type="AlphaFoldDB" id="A0A9W5YA96"/>
<organism evidence="1 2">
    <name type="scientific">Vallitalea longa</name>
    <dbReference type="NCBI Taxonomy" id="2936439"/>
    <lineage>
        <taxon>Bacteria</taxon>
        <taxon>Bacillati</taxon>
        <taxon>Bacillota</taxon>
        <taxon>Clostridia</taxon>
        <taxon>Lachnospirales</taxon>
        <taxon>Vallitaleaceae</taxon>
        <taxon>Vallitalea</taxon>
    </lineage>
</organism>
<dbReference type="EMBL" id="BRLB01000001">
    <property type="protein sequence ID" value="GKX28269.1"/>
    <property type="molecule type" value="Genomic_DNA"/>
</dbReference>
<keyword evidence="2" id="KW-1185">Reference proteome</keyword>
<evidence type="ECO:0000313" key="1">
    <source>
        <dbReference type="EMBL" id="GKX28269.1"/>
    </source>
</evidence>
<evidence type="ECO:0008006" key="3">
    <source>
        <dbReference type="Google" id="ProtNLM"/>
    </source>
</evidence>
<proteinExistence type="predicted"/>
<accession>A0A9W5YA96</accession>
<dbReference type="Proteomes" id="UP001144256">
    <property type="component" value="Unassembled WGS sequence"/>
</dbReference>
<name>A0A9W5YA96_9FIRM</name>
<reference evidence="1" key="1">
    <citation type="submission" date="2022-06" db="EMBL/GenBank/DDBJ databases">
        <title>Vallitalea longa sp. nov., an anaerobic bacterium isolated from marine sediment.</title>
        <authorList>
            <person name="Hirano S."/>
            <person name="Terahara T."/>
            <person name="Mori K."/>
            <person name="Hamada M."/>
            <person name="Matsumoto R."/>
            <person name="Kobayashi T."/>
        </authorList>
    </citation>
    <scope>NUCLEOTIDE SEQUENCE</scope>
    <source>
        <strain evidence="1">SH18-1</strain>
    </source>
</reference>